<dbReference type="PANTHER" id="PTHR47623:SF1">
    <property type="entry name" value="OS09G0287300 PROTEIN"/>
    <property type="match status" value="1"/>
</dbReference>
<dbReference type="STRING" id="489703.SAMN04488038_109179"/>
<dbReference type="OrthoDB" id="9810154at2"/>
<organism evidence="1 2">
    <name type="scientific">Solimonas aquatica</name>
    <dbReference type="NCBI Taxonomy" id="489703"/>
    <lineage>
        <taxon>Bacteria</taxon>
        <taxon>Pseudomonadati</taxon>
        <taxon>Pseudomonadota</taxon>
        <taxon>Gammaproteobacteria</taxon>
        <taxon>Nevskiales</taxon>
        <taxon>Nevskiaceae</taxon>
        <taxon>Solimonas</taxon>
    </lineage>
</organism>
<dbReference type="InterPro" id="IPR029033">
    <property type="entry name" value="His_PPase_superfam"/>
</dbReference>
<proteinExistence type="predicted"/>
<name>A0A1H9I4X7_9GAMM</name>
<dbReference type="PANTHER" id="PTHR47623">
    <property type="entry name" value="OS09G0287300 PROTEIN"/>
    <property type="match status" value="1"/>
</dbReference>
<dbReference type="InterPro" id="IPR013078">
    <property type="entry name" value="His_Pase_superF_clade-1"/>
</dbReference>
<reference evidence="1 2" key="1">
    <citation type="submission" date="2016-10" db="EMBL/GenBank/DDBJ databases">
        <authorList>
            <person name="de Groot N.N."/>
        </authorList>
    </citation>
    <scope>NUCLEOTIDE SEQUENCE [LARGE SCALE GENOMIC DNA]</scope>
    <source>
        <strain evidence="1 2">DSM 25927</strain>
    </source>
</reference>
<accession>A0A1H9I4X7</accession>
<keyword evidence="2" id="KW-1185">Reference proteome</keyword>
<evidence type="ECO:0000313" key="1">
    <source>
        <dbReference type="EMBL" id="SEQ69572.1"/>
    </source>
</evidence>
<dbReference type="CDD" id="cd07067">
    <property type="entry name" value="HP_PGM_like"/>
    <property type="match status" value="1"/>
</dbReference>
<dbReference type="Proteomes" id="UP000199233">
    <property type="component" value="Unassembled WGS sequence"/>
</dbReference>
<dbReference type="EMBL" id="FOFS01000009">
    <property type="protein sequence ID" value="SEQ69572.1"/>
    <property type="molecule type" value="Genomic_DNA"/>
</dbReference>
<sequence length="169" mass="18794">MLRLTLIRHAKSSWADDSLDDFERPLNERGRRDAPRMAALAQRELETPARLVTSPALRAISTARVFAETLGIPHDSLLVLPGIYEASGDALLKLLRGMDDCDQHLMLFGHNPGLSELAHYLAPCSFSELPTCAVAHLELDRARWRELGEHCGHLAYYVTPKQLRGGDSV</sequence>
<dbReference type="Pfam" id="PF00300">
    <property type="entry name" value="His_Phos_1"/>
    <property type="match status" value="1"/>
</dbReference>
<dbReference type="RefSeq" id="WP_093286684.1">
    <property type="nucleotide sequence ID" value="NZ_FOFS01000009.1"/>
</dbReference>
<dbReference type="SUPFAM" id="SSF53254">
    <property type="entry name" value="Phosphoglycerate mutase-like"/>
    <property type="match status" value="1"/>
</dbReference>
<evidence type="ECO:0000313" key="2">
    <source>
        <dbReference type="Proteomes" id="UP000199233"/>
    </source>
</evidence>
<dbReference type="SMART" id="SM00855">
    <property type="entry name" value="PGAM"/>
    <property type="match status" value="1"/>
</dbReference>
<dbReference type="AlphaFoldDB" id="A0A1H9I4X7"/>
<dbReference type="Gene3D" id="3.40.50.1240">
    <property type="entry name" value="Phosphoglycerate mutase-like"/>
    <property type="match status" value="1"/>
</dbReference>
<gene>
    <name evidence="1" type="ORF">SAMN04488038_109179</name>
</gene>
<protein>
    <submittedName>
        <fullName evidence="1">Phosphohistidine phosphatase</fullName>
    </submittedName>
</protein>